<evidence type="ECO:0000256" key="2">
    <source>
        <dbReference type="ARBA" id="ARBA00022490"/>
    </source>
</evidence>
<dbReference type="Gene3D" id="1.10.3910.10">
    <property type="entry name" value="SP0561-like"/>
    <property type="match status" value="1"/>
</dbReference>
<dbReference type="Pfam" id="PF04405">
    <property type="entry name" value="ScdA_N"/>
    <property type="match status" value="1"/>
</dbReference>
<organism evidence="6 7">
    <name type="scientific">Hallella mizrahii</name>
    <dbReference type="NCBI Taxonomy" id="2606637"/>
    <lineage>
        <taxon>Bacteria</taxon>
        <taxon>Pseudomonadati</taxon>
        <taxon>Bacteroidota</taxon>
        <taxon>Bacteroidia</taxon>
        <taxon>Bacteroidales</taxon>
        <taxon>Prevotellaceae</taxon>
        <taxon>Hallella</taxon>
    </lineage>
</organism>
<dbReference type="Proteomes" id="UP000438914">
    <property type="component" value="Unassembled WGS sequence"/>
</dbReference>
<evidence type="ECO:0000259" key="5">
    <source>
        <dbReference type="Pfam" id="PF01814"/>
    </source>
</evidence>
<reference evidence="6 7" key="1">
    <citation type="submission" date="2019-08" db="EMBL/GenBank/DDBJ databases">
        <title>In-depth cultivation of the pig gut microbiome towards novel bacterial diversity and tailored functional studies.</title>
        <authorList>
            <person name="Wylensek D."/>
            <person name="Hitch T.C.A."/>
            <person name="Clavel T."/>
        </authorList>
    </citation>
    <scope>NUCLEOTIDE SEQUENCE [LARGE SCALE GENOMIC DNA]</scope>
    <source>
        <strain evidence="6 7">LKV-178-WT-2A</strain>
    </source>
</reference>
<keyword evidence="3" id="KW-0479">Metal-binding</keyword>
<keyword evidence="4" id="KW-0408">Iron</keyword>
<keyword evidence="7" id="KW-1185">Reference proteome</keyword>
<comment type="caution">
    <text evidence="6">The sequence shown here is derived from an EMBL/GenBank/DDBJ whole genome shotgun (WGS) entry which is preliminary data.</text>
</comment>
<evidence type="ECO:0000313" key="6">
    <source>
        <dbReference type="EMBL" id="MST85598.1"/>
    </source>
</evidence>
<dbReference type="EMBL" id="VUNG01000043">
    <property type="protein sequence ID" value="MST85598.1"/>
    <property type="molecule type" value="Genomic_DNA"/>
</dbReference>
<evidence type="ECO:0000256" key="3">
    <source>
        <dbReference type="ARBA" id="ARBA00022723"/>
    </source>
</evidence>
<dbReference type="InterPro" id="IPR019903">
    <property type="entry name" value="RIC_family"/>
</dbReference>
<evidence type="ECO:0000256" key="4">
    <source>
        <dbReference type="ARBA" id="ARBA00023004"/>
    </source>
</evidence>
<dbReference type="GO" id="GO:0046872">
    <property type="term" value="F:metal ion binding"/>
    <property type="evidence" value="ECO:0007669"/>
    <property type="project" value="UniProtKB-KW"/>
</dbReference>
<proteinExistence type="predicted"/>
<sequence length="241" mass="27298">MNSKLTKDMTVGSIVAEDFNRAQTLEQMGIDYCCHGSDTLQTACEKKGLNADDVLAKLDGKEVATGGAPDFANWPLDLLLDYVLKKHHRNFHLHHEALMQLVSKVASVHGVRHPELLDVRDAVAASFEELDSHFAKEENILFPQLYEMYHAQEEGRPAAPCHCGTIANPIRQMMLEHDATGEMWEHITELTHNFETPSDGCASYHLMNQQLRQFFLDLKEHISLENNLIFPGFLQMEQQGE</sequence>
<dbReference type="RefSeq" id="WP_154535181.1">
    <property type="nucleotide sequence ID" value="NZ_VUNG01000043.1"/>
</dbReference>
<dbReference type="Gene3D" id="1.20.120.520">
    <property type="entry name" value="nmb1532 protein domain like"/>
    <property type="match status" value="1"/>
</dbReference>
<comment type="subcellular location">
    <subcellularLocation>
        <location evidence="1">Cytoplasm</location>
    </subcellularLocation>
</comment>
<feature type="domain" description="Hemerythrin-like" evidence="5">
    <location>
        <begin position="83"/>
        <end position="231"/>
    </location>
</feature>
<dbReference type="InterPro" id="IPR012312">
    <property type="entry name" value="Hemerythrin-like"/>
</dbReference>
<protein>
    <submittedName>
        <fullName evidence="6">Iron-sulfur cluster repair di-iron protein</fullName>
    </submittedName>
</protein>
<dbReference type="PANTHER" id="PTHR36438">
    <property type="entry name" value="IRON-SULFUR CLUSTER REPAIR PROTEIN YTFE"/>
    <property type="match status" value="1"/>
</dbReference>
<gene>
    <name evidence="6" type="primary">ric</name>
    <name evidence="6" type="ORF">FYJ73_13135</name>
</gene>
<dbReference type="InterPro" id="IPR038062">
    <property type="entry name" value="ScdA-like_N_sf"/>
</dbReference>
<dbReference type="PANTHER" id="PTHR36438:SF1">
    <property type="entry name" value="IRON-SULFUR CLUSTER REPAIR PROTEIN YTFE"/>
    <property type="match status" value="1"/>
</dbReference>
<dbReference type="Pfam" id="PF01814">
    <property type="entry name" value="Hemerythrin"/>
    <property type="match status" value="1"/>
</dbReference>
<dbReference type="NCBIfam" id="TIGR03652">
    <property type="entry name" value="FeS_repair_RIC"/>
    <property type="match status" value="1"/>
</dbReference>
<name>A0A7K0KI60_9BACT</name>
<dbReference type="GO" id="GO:0005737">
    <property type="term" value="C:cytoplasm"/>
    <property type="evidence" value="ECO:0007669"/>
    <property type="project" value="UniProtKB-SubCell"/>
</dbReference>
<keyword evidence="2" id="KW-0963">Cytoplasm</keyword>
<dbReference type="AlphaFoldDB" id="A0A7K0KI60"/>
<evidence type="ECO:0000256" key="1">
    <source>
        <dbReference type="ARBA" id="ARBA00004496"/>
    </source>
</evidence>
<evidence type="ECO:0000313" key="7">
    <source>
        <dbReference type="Proteomes" id="UP000438914"/>
    </source>
</evidence>
<accession>A0A7K0KI60</accession>